<keyword evidence="1" id="KW-0175">Coiled coil</keyword>
<accession>A0A127EFR9</accession>
<name>A0A127EFR9_CLOPF</name>
<organism evidence="2 3">
    <name type="scientific">Clostridium perfringens</name>
    <dbReference type="NCBI Taxonomy" id="1502"/>
    <lineage>
        <taxon>Bacteria</taxon>
        <taxon>Bacillati</taxon>
        <taxon>Bacillota</taxon>
        <taxon>Clostridia</taxon>
        <taxon>Eubacteriales</taxon>
        <taxon>Clostridiaceae</taxon>
        <taxon>Clostridium</taxon>
    </lineage>
</organism>
<dbReference type="AlphaFoldDB" id="A0A127EFR9"/>
<protein>
    <submittedName>
        <fullName evidence="2">Uncharacterized protein</fullName>
    </submittedName>
</protein>
<evidence type="ECO:0000313" key="2">
    <source>
        <dbReference type="EMBL" id="AMN34796.1"/>
    </source>
</evidence>
<dbReference type="PATRIC" id="fig|1502.177.peg.625"/>
<dbReference type="Proteomes" id="UP000070260">
    <property type="component" value="Chromosome"/>
</dbReference>
<dbReference type="EMBL" id="CP010994">
    <property type="protein sequence ID" value="AMN34796.1"/>
    <property type="molecule type" value="Genomic_DNA"/>
</dbReference>
<dbReference type="RefSeq" id="WP_061426488.1">
    <property type="nucleotide sequence ID" value="NZ_CATNZO010000001.1"/>
</dbReference>
<reference evidence="2 3" key="1">
    <citation type="journal article" date="2016" name="PLoS ONE">
        <title>Plasmid Characterization and Chromosome Analysis of Two netF+ Clostridium perfringens Isolates Associated with Foal and Canine Necrotizing Enteritis.</title>
        <authorList>
            <person name="Mehdizadeh Gohari I."/>
            <person name="Kropinski A.M."/>
            <person name="Weese S.J."/>
            <person name="Parreira V.R."/>
            <person name="Whitehead A.E."/>
            <person name="Boerlin P."/>
            <person name="Prescott J.F."/>
        </authorList>
    </citation>
    <scope>NUCLEOTIDE SEQUENCE [LARGE SCALE GENOMIC DNA]</scope>
    <source>
        <strain evidence="2 3">JP838</strain>
    </source>
</reference>
<sequence>MFDNLALVEKILSKNEIEVYTLDTKETITLKVENYEVEELKELLENEEMIIVVYDKKNKTINRSIKEF</sequence>
<feature type="coiled-coil region" evidence="1">
    <location>
        <begin position="30"/>
        <end position="57"/>
    </location>
</feature>
<proteinExistence type="predicted"/>
<evidence type="ECO:0000256" key="1">
    <source>
        <dbReference type="SAM" id="Coils"/>
    </source>
</evidence>
<evidence type="ECO:0000313" key="3">
    <source>
        <dbReference type="Proteomes" id="UP000070260"/>
    </source>
</evidence>
<gene>
    <name evidence="2" type="ORF">JFP838_03190</name>
</gene>